<protein>
    <submittedName>
        <fullName evidence="3">Uncharacterized protein</fullName>
    </submittedName>
</protein>
<evidence type="ECO:0000313" key="3">
    <source>
        <dbReference type="WBParaSite" id="nRc.2.0.1.t41058-RA"/>
    </source>
</evidence>
<keyword evidence="1" id="KW-1133">Transmembrane helix</keyword>
<feature type="transmembrane region" description="Helical" evidence="1">
    <location>
        <begin position="20"/>
        <end position="42"/>
    </location>
</feature>
<dbReference type="Proteomes" id="UP000887565">
    <property type="component" value="Unplaced"/>
</dbReference>
<evidence type="ECO:0000313" key="2">
    <source>
        <dbReference type="Proteomes" id="UP000887565"/>
    </source>
</evidence>
<name>A0A915KTY9_ROMCU</name>
<organism evidence="2 3">
    <name type="scientific">Romanomermis culicivorax</name>
    <name type="common">Nematode worm</name>
    <dbReference type="NCBI Taxonomy" id="13658"/>
    <lineage>
        <taxon>Eukaryota</taxon>
        <taxon>Metazoa</taxon>
        <taxon>Ecdysozoa</taxon>
        <taxon>Nematoda</taxon>
        <taxon>Enoplea</taxon>
        <taxon>Dorylaimia</taxon>
        <taxon>Mermithida</taxon>
        <taxon>Mermithoidea</taxon>
        <taxon>Mermithidae</taxon>
        <taxon>Romanomermis</taxon>
    </lineage>
</organism>
<accession>A0A915KTY9</accession>
<keyword evidence="1" id="KW-0472">Membrane</keyword>
<keyword evidence="1" id="KW-0812">Transmembrane</keyword>
<reference evidence="3" key="1">
    <citation type="submission" date="2022-11" db="UniProtKB">
        <authorList>
            <consortium name="WormBaseParasite"/>
        </authorList>
    </citation>
    <scope>IDENTIFICATION</scope>
</reference>
<dbReference type="WBParaSite" id="nRc.2.0.1.t41058-RA">
    <property type="protein sequence ID" value="nRc.2.0.1.t41058-RA"/>
    <property type="gene ID" value="nRc.2.0.1.g41058"/>
</dbReference>
<dbReference type="AlphaFoldDB" id="A0A915KTY9"/>
<keyword evidence="2" id="KW-1185">Reference proteome</keyword>
<evidence type="ECO:0000256" key="1">
    <source>
        <dbReference type="SAM" id="Phobius"/>
    </source>
</evidence>
<sequence length="109" mass="12239">MDGAKVLHITGNVNVRHAALQLFIIGKIIIGKLIVFGGTFFARSAVVQYCKIIIESLFVFRGPFSYGLVRKETRASSPISIIVFRFFHVMLALQLRAERGLRSYGDHLD</sequence>
<proteinExistence type="predicted"/>